<dbReference type="CDD" id="cd06813">
    <property type="entry name" value="PLPDE_III_DSD_D-TA_like_2"/>
    <property type="match status" value="1"/>
</dbReference>
<dbReference type="InterPro" id="IPR029066">
    <property type="entry name" value="PLP-binding_barrel"/>
</dbReference>
<dbReference type="Pfam" id="PF01168">
    <property type="entry name" value="Ala_racemase_N"/>
    <property type="match status" value="1"/>
</dbReference>
<accession>A0ABN8KTL3</accession>
<feature type="domain" description="Alanine racemase N-terminal" evidence="1">
    <location>
        <begin position="19"/>
        <end position="264"/>
    </location>
</feature>
<comment type="caution">
    <text evidence="2">The sequence shown here is derived from an EMBL/GenBank/DDBJ whole genome shotgun (WGS) entry which is preliminary data.</text>
</comment>
<sequence>MLRFETIASEIQLPALLLDVQAFDDNCREIARKANGKQIRIASKSIRSVPVLKRIFQSNPIFQGLMCYSPNEAIFLEEKGFDDILLGYPCWDREALLQIASLNHKGKKIICMVDSLEHIDHLARIALEADGKFYLCIDVDMSTKFASLHFGVRRSPLKNEKEVLQLARKIKDSSRLQLLGIMGYEAQIAGVGDTVPAQKIKNSLIAYLKRKSIAEIERRRMEIVQVLHSEGLELELVNGGGTGSLHTTSKENVVTEVTVGSGFYAPLLFDYYRSFRFKPALYFALPVVRKPAPNIYTCLGGGYIASGPPGEDKNPQPVYPPGGRLLPFEGAGEVQTPVLFEKETLEMGGVIIFRPAKAGEICERFKEIVCVADQQVMDHYLTYRGEGACFL</sequence>
<dbReference type="PANTHER" id="PTHR28004:SF2">
    <property type="entry name" value="D-SERINE DEHYDRATASE"/>
    <property type="match status" value="1"/>
</dbReference>
<dbReference type="PANTHER" id="PTHR28004">
    <property type="entry name" value="ZGC:162816-RELATED"/>
    <property type="match status" value="1"/>
</dbReference>
<organism evidence="2 3">
    <name type="scientific">Neobacillus rhizosphaerae</name>
    <dbReference type="NCBI Taxonomy" id="2880965"/>
    <lineage>
        <taxon>Bacteria</taxon>
        <taxon>Bacillati</taxon>
        <taxon>Bacillota</taxon>
        <taxon>Bacilli</taxon>
        <taxon>Bacillales</taxon>
        <taxon>Bacillaceae</taxon>
        <taxon>Neobacillus</taxon>
    </lineage>
</organism>
<proteinExistence type="predicted"/>
<dbReference type="RefSeq" id="WP_248736073.1">
    <property type="nucleotide sequence ID" value="NZ_CALBWS010000020.1"/>
</dbReference>
<dbReference type="InterPro" id="IPR051466">
    <property type="entry name" value="D-amino_acid_metab_enzyme"/>
</dbReference>
<dbReference type="InterPro" id="IPR001608">
    <property type="entry name" value="Ala_racemase_N"/>
</dbReference>
<gene>
    <name evidence="2" type="ORF">BACCIP111895_02979</name>
</gene>
<name>A0ABN8KTL3_9BACI</name>
<dbReference type="EMBL" id="CALBWS010000020">
    <property type="protein sequence ID" value="CAH2715795.1"/>
    <property type="molecule type" value="Genomic_DNA"/>
</dbReference>
<dbReference type="Proteomes" id="UP000838308">
    <property type="component" value="Unassembled WGS sequence"/>
</dbReference>
<reference evidence="2" key="1">
    <citation type="submission" date="2022-04" db="EMBL/GenBank/DDBJ databases">
        <authorList>
            <person name="Criscuolo A."/>
        </authorList>
    </citation>
    <scope>NUCLEOTIDE SEQUENCE</scope>
    <source>
        <strain evidence="2">CIP111895</strain>
    </source>
</reference>
<evidence type="ECO:0000259" key="1">
    <source>
        <dbReference type="Pfam" id="PF01168"/>
    </source>
</evidence>
<dbReference type="SUPFAM" id="SSF51419">
    <property type="entry name" value="PLP-binding barrel"/>
    <property type="match status" value="1"/>
</dbReference>
<evidence type="ECO:0000313" key="2">
    <source>
        <dbReference type="EMBL" id="CAH2715795.1"/>
    </source>
</evidence>
<protein>
    <recommendedName>
        <fullName evidence="1">Alanine racemase N-terminal domain-containing protein</fullName>
    </recommendedName>
</protein>
<dbReference type="Gene3D" id="3.20.20.10">
    <property type="entry name" value="Alanine racemase"/>
    <property type="match status" value="1"/>
</dbReference>
<keyword evidence="3" id="KW-1185">Reference proteome</keyword>
<evidence type="ECO:0000313" key="3">
    <source>
        <dbReference type="Proteomes" id="UP000838308"/>
    </source>
</evidence>